<evidence type="ECO:0000256" key="3">
    <source>
        <dbReference type="ARBA" id="ARBA00023125"/>
    </source>
</evidence>
<proteinExistence type="predicted"/>
<dbReference type="InterPro" id="IPR036271">
    <property type="entry name" value="Tet_transcr_reg_TetR-rel_C_sf"/>
</dbReference>
<dbReference type="SUPFAM" id="SSF48498">
    <property type="entry name" value="Tetracyclin repressor-like, C-terminal domain"/>
    <property type="match status" value="1"/>
</dbReference>
<dbReference type="Proteomes" id="UP001500755">
    <property type="component" value="Unassembled WGS sequence"/>
</dbReference>
<gene>
    <name evidence="7" type="ORF">GCM10009755_27340</name>
</gene>
<keyword evidence="8" id="KW-1185">Reference proteome</keyword>
<reference evidence="7 8" key="1">
    <citation type="journal article" date="2019" name="Int. J. Syst. Evol. Microbiol.">
        <title>The Global Catalogue of Microorganisms (GCM) 10K type strain sequencing project: providing services to taxonomists for standard genome sequencing and annotation.</title>
        <authorList>
            <consortium name="The Broad Institute Genomics Platform"/>
            <consortium name="The Broad Institute Genome Sequencing Center for Infectious Disease"/>
            <person name="Wu L."/>
            <person name="Ma J."/>
        </authorList>
    </citation>
    <scope>NUCLEOTIDE SEQUENCE [LARGE SCALE GENOMIC DNA]</scope>
    <source>
        <strain evidence="7 8">JCM 14546</strain>
    </source>
</reference>
<keyword evidence="3 5" id="KW-0238">DNA-binding</keyword>
<evidence type="ECO:0000256" key="2">
    <source>
        <dbReference type="ARBA" id="ARBA00023015"/>
    </source>
</evidence>
<evidence type="ECO:0000313" key="8">
    <source>
        <dbReference type="Proteomes" id="UP001500755"/>
    </source>
</evidence>
<evidence type="ECO:0000259" key="6">
    <source>
        <dbReference type="PROSITE" id="PS50977"/>
    </source>
</evidence>
<dbReference type="InterPro" id="IPR001647">
    <property type="entry name" value="HTH_TetR"/>
</dbReference>
<dbReference type="RefSeq" id="WP_344310598.1">
    <property type="nucleotide sequence ID" value="NZ_BAAANO010000034.1"/>
</dbReference>
<evidence type="ECO:0000256" key="1">
    <source>
        <dbReference type="ARBA" id="ARBA00022491"/>
    </source>
</evidence>
<organism evidence="7 8">
    <name type="scientific">Brevibacterium samyangense</name>
    <dbReference type="NCBI Taxonomy" id="366888"/>
    <lineage>
        <taxon>Bacteria</taxon>
        <taxon>Bacillati</taxon>
        <taxon>Actinomycetota</taxon>
        <taxon>Actinomycetes</taxon>
        <taxon>Micrococcales</taxon>
        <taxon>Brevibacteriaceae</taxon>
        <taxon>Brevibacterium</taxon>
    </lineage>
</organism>
<dbReference type="SUPFAM" id="SSF46689">
    <property type="entry name" value="Homeodomain-like"/>
    <property type="match status" value="1"/>
</dbReference>
<dbReference type="PANTHER" id="PTHR47506">
    <property type="entry name" value="TRANSCRIPTIONAL REGULATORY PROTEIN"/>
    <property type="match status" value="1"/>
</dbReference>
<comment type="caution">
    <text evidence="7">The sequence shown here is derived from an EMBL/GenBank/DDBJ whole genome shotgun (WGS) entry which is preliminary data.</text>
</comment>
<keyword evidence="1" id="KW-0678">Repressor</keyword>
<dbReference type="Pfam" id="PF00440">
    <property type="entry name" value="TetR_N"/>
    <property type="match status" value="1"/>
</dbReference>
<dbReference type="InterPro" id="IPR039538">
    <property type="entry name" value="BetI_C"/>
</dbReference>
<evidence type="ECO:0000256" key="5">
    <source>
        <dbReference type="PROSITE-ProRule" id="PRU00335"/>
    </source>
</evidence>
<keyword evidence="2" id="KW-0805">Transcription regulation</keyword>
<sequence length="209" mass="22916">MPKIVDHDQRRAEICDAVLGLIARGGSRTVTTRSVAKATGWSAGTVSHYFDSRDELVLGALRRAAELHEQELGRLLADRGLAPMEKLHLAIRATLPIDERGVALTRVFLDYYADAANCAAVHAEVMRCLVRWRGLIERLVEGCKDDGSIVSSRDSATLAVELVALTDGFALHALLDRAFMDRLVENDGIRIGFLDDTWHPIESGVGRVS</sequence>
<dbReference type="PANTHER" id="PTHR47506:SF6">
    <property type="entry name" value="HTH-TYPE TRANSCRIPTIONAL REPRESSOR NEMR"/>
    <property type="match status" value="1"/>
</dbReference>
<feature type="DNA-binding region" description="H-T-H motif" evidence="5">
    <location>
        <begin position="31"/>
        <end position="50"/>
    </location>
</feature>
<dbReference type="PROSITE" id="PS50977">
    <property type="entry name" value="HTH_TETR_2"/>
    <property type="match status" value="1"/>
</dbReference>
<evidence type="ECO:0000256" key="4">
    <source>
        <dbReference type="ARBA" id="ARBA00023163"/>
    </source>
</evidence>
<protein>
    <submittedName>
        <fullName evidence="7">TetR family transcriptional regulator C-terminal domain-containing protein</fullName>
    </submittedName>
</protein>
<dbReference type="EMBL" id="BAAANO010000034">
    <property type="protein sequence ID" value="GAA2014164.1"/>
    <property type="molecule type" value="Genomic_DNA"/>
</dbReference>
<dbReference type="Pfam" id="PF13977">
    <property type="entry name" value="TetR_C_6"/>
    <property type="match status" value="1"/>
</dbReference>
<keyword evidence="4" id="KW-0804">Transcription</keyword>
<feature type="domain" description="HTH tetR-type" evidence="6">
    <location>
        <begin position="8"/>
        <end position="68"/>
    </location>
</feature>
<name>A0ABN2TMG8_9MICO</name>
<dbReference type="Gene3D" id="1.10.357.10">
    <property type="entry name" value="Tetracycline Repressor, domain 2"/>
    <property type="match status" value="1"/>
</dbReference>
<accession>A0ABN2TMG8</accession>
<evidence type="ECO:0000313" key="7">
    <source>
        <dbReference type="EMBL" id="GAA2014164.1"/>
    </source>
</evidence>
<dbReference type="InterPro" id="IPR009057">
    <property type="entry name" value="Homeodomain-like_sf"/>
</dbReference>